<dbReference type="InterPro" id="IPR008995">
    <property type="entry name" value="Mo/tungstate-bd_C_term_dom"/>
</dbReference>
<sequence length="351" mass="38142">MSYLELSGLQKRYRDSVAVDDVSLSVEQGEAVALLGPSGCGKTTTLRMLAGLVDPDRGAIHLDGTEITRLPAHRRNMGYVFQSYALFPHLSVARNVGFGLEERGVNKAEIARQVTEALALVRLAGLDGRRPRELSGGQQQRVALARALVIRPAVLLLDESLSNLDAKLRDTMRHEIRSIQRSLGITTLFVTHDQVEALTMCDRIAVMNRGRIAQIGSPEDIYERPATRFVAEFVGRANALPATRNAEGHAVLWGQALPVKAPASGEFDLFVRPQRMRIVPVSEPVADGMARVTGRVLRSVFVGDHVEVLLEGAGGQLTIETQSGSAALPEGAEVAVIWQARDTLSFARETP</sequence>
<accession>A0A1D7TYP0</accession>
<name>A0A1D7TYP0_9HYPH</name>
<dbReference type="PROSITE" id="PS00211">
    <property type="entry name" value="ABC_TRANSPORTER_1"/>
    <property type="match status" value="1"/>
</dbReference>
<dbReference type="GO" id="GO:0015697">
    <property type="term" value="P:quaternary ammonium group transport"/>
    <property type="evidence" value="ECO:0007669"/>
    <property type="project" value="UniProtKB-ARBA"/>
</dbReference>
<dbReference type="Pfam" id="PF00005">
    <property type="entry name" value="ABC_tran"/>
    <property type="match status" value="1"/>
</dbReference>
<dbReference type="Gene3D" id="3.40.50.300">
    <property type="entry name" value="P-loop containing nucleotide triphosphate hydrolases"/>
    <property type="match status" value="1"/>
</dbReference>
<dbReference type="SUPFAM" id="SSF50331">
    <property type="entry name" value="MOP-like"/>
    <property type="match status" value="1"/>
</dbReference>
<dbReference type="AlphaFoldDB" id="A0A1D7TYP0"/>
<organism evidence="6 7">
    <name type="scientific">Bosea vaviloviae</name>
    <dbReference type="NCBI Taxonomy" id="1526658"/>
    <lineage>
        <taxon>Bacteria</taxon>
        <taxon>Pseudomonadati</taxon>
        <taxon>Pseudomonadota</taxon>
        <taxon>Alphaproteobacteria</taxon>
        <taxon>Hyphomicrobiales</taxon>
        <taxon>Boseaceae</taxon>
        <taxon>Bosea</taxon>
    </lineage>
</organism>
<dbReference type="PANTHER" id="PTHR42781">
    <property type="entry name" value="SPERMIDINE/PUTRESCINE IMPORT ATP-BINDING PROTEIN POTA"/>
    <property type="match status" value="1"/>
</dbReference>
<evidence type="ECO:0000256" key="1">
    <source>
        <dbReference type="ARBA" id="ARBA00005417"/>
    </source>
</evidence>
<dbReference type="PROSITE" id="PS50893">
    <property type="entry name" value="ABC_TRANSPORTER_2"/>
    <property type="match status" value="1"/>
</dbReference>
<dbReference type="KEGG" id="bvv:BHK69_06945"/>
<dbReference type="STRING" id="1526658.BHK69_06945"/>
<keyword evidence="3" id="KW-0547">Nucleotide-binding</keyword>
<evidence type="ECO:0000256" key="4">
    <source>
        <dbReference type="ARBA" id="ARBA00022840"/>
    </source>
</evidence>
<evidence type="ECO:0000313" key="7">
    <source>
        <dbReference type="Proteomes" id="UP000094969"/>
    </source>
</evidence>
<dbReference type="OrthoDB" id="9802264at2"/>
<dbReference type="InterPro" id="IPR013611">
    <property type="entry name" value="Transp-assoc_OB_typ2"/>
</dbReference>
<dbReference type="InterPro" id="IPR027417">
    <property type="entry name" value="P-loop_NTPase"/>
</dbReference>
<dbReference type="SUPFAM" id="SSF52540">
    <property type="entry name" value="P-loop containing nucleoside triphosphate hydrolases"/>
    <property type="match status" value="1"/>
</dbReference>
<keyword evidence="7" id="KW-1185">Reference proteome</keyword>
<evidence type="ECO:0000313" key="6">
    <source>
        <dbReference type="EMBL" id="AOO80239.1"/>
    </source>
</evidence>
<dbReference type="EMBL" id="CP017147">
    <property type="protein sequence ID" value="AOO80239.1"/>
    <property type="molecule type" value="Genomic_DNA"/>
</dbReference>
<dbReference type="GO" id="GO:0043190">
    <property type="term" value="C:ATP-binding cassette (ABC) transporter complex"/>
    <property type="evidence" value="ECO:0007669"/>
    <property type="project" value="InterPro"/>
</dbReference>
<proteinExistence type="inferred from homology"/>
<keyword evidence="4 6" id="KW-0067">ATP-binding</keyword>
<evidence type="ECO:0000259" key="5">
    <source>
        <dbReference type="PROSITE" id="PS50893"/>
    </source>
</evidence>
<dbReference type="InterPro" id="IPR003439">
    <property type="entry name" value="ABC_transporter-like_ATP-bd"/>
</dbReference>
<feature type="domain" description="ABC transporter" evidence="5">
    <location>
        <begin position="4"/>
        <end position="234"/>
    </location>
</feature>
<dbReference type="SMART" id="SM00382">
    <property type="entry name" value="AAA"/>
    <property type="match status" value="1"/>
</dbReference>
<reference evidence="6 7" key="1">
    <citation type="journal article" date="2015" name="Antonie Van Leeuwenhoek">
        <title>Bosea vaviloviae sp. nov., a new species of slow-growing rhizobia isolated from nodules of the relict species Vavilovia formosa (Stev.) Fed.</title>
        <authorList>
            <person name="Safronova V.I."/>
            <person name="Kuznetsova I.G."/>
            <person name="Sazanova A.L."/>
            <person name="Kimeklis A.K."/>
            <person name="Belimov A.A."/>
            <person name="Andronov E.E."/>
            <person name="Pinaev A.G."/>
            <person name="Chizhevskaya E.P."/>
            <person name="Pukhaev A.R."/>
            <person name="Popov K.P."/>
            <person name="Willems A."/>
            <person name="Tikhonovich I.A."/>
        </authorList>
    </citation>
    <scope>NUCLEOTIDE SEQUENCE [LARGE SCALE GENOMIC DNA]</scope>
    <source>
        <strain evidence="6 7">Vaf18</strain>
    </source>
</reference>
<evidence type="ECO:0000256" key="3">
    <source>
        <dbReference type="ARBA" id="ARBA00022741"/>
    </source>
</evidence>
<dbReference type="Gene3D" id="2.40.50.100">
    <property type="match status" value="1"/>
</dbReference>
<evidence type="ECO:0000256" key="2">
    <source>
        <dbReference type="ARBA" id="ARBA00022448"/>
    </source>
</evidence>
<comment type="similarity">
    <text evidence="1">Belongs to the ABC transporter superfamily.</text>
</comment>
<gene>
    <name evidence="6" type="ORF">BHK69_06945</name>
</gene>
<dbReference type="Proteomes" id="UP000094969">
    <property type="component" value="Chromosome"/>
</dbReference>
<dbReference type="GO" id="GO:0005524">
    <property type="term" value="F:ATP binding"/>
    <property type="evidence" value="ECO:0007669"/>
    <property type="project" value="UniProtKB-KW"/>
</dbReference>
<dbReference type="GO" id="GO:0022857">
    <property type="term" value="F:transmembrane transporter activity"/>
    <property type="evidence" value="ECO:0007669"/>
    <property type="project" value="InterPro"/>
</dbReference>
<dbReference type="PANTHER" id="PTHR42781:SF4">
    <property type="entry name" value="SPERMIDINE_PUTRESCINE IMPORT ATP-BINDING PROTEIN POTA"/>
    <property type="match status" value="1"/>
</dbReference>
<dbReference type="RefSeq" id="WP_069689459.1">
    <property type="nucleotide sequence ID" value="NZ_CP017147.1"/>
</dbReference>
<dbReference type="Pfam" id="PF08402">
    <property type="entry name" value="TOBE_2"/>
    <property type="match status" value="1"/>
</dbReference>
<dbReference type="InterPro" id="IPR003593">
    <property type="entry name" value="AAA+_ATPase"/>
</dbReference>
<dbReference type="GO" id="GO:0016887">
    <property type="term" value="F:ATP hydrolysis activity"/>
    <property type="evidence" value="ECO:0007669"/>
    <property type="project" value="InterPro"/>
</dbReference>
<keyword evidence="2" id="KW-0813">Transport</keyword>
<protein>
    <submittedName>
        <fullName evidence="6">Spermidine/putrescine ABC transporter ATP-binding protein</fullName>
    </submittedName>
</protein>
<dbReference type="InterPro" id="IPR017871">
    <property type="entry name" value="ABC_transporter-like_CS"/>
</dbReference>
<dbReference type="FunFam" id="3.40.50.300:FF:000425">
    <property type="entry name" value="Probable ABC transporter, ATP-binding subunit"/>
    <property type="match status" value="1"/>
</dbReference>
<dbReference type="InterPro" id="IPR050093">
    <property type="entry name" value="ABC_SmlMolc_Importer"/>
</dbReference>